<keyword evidence="3" id="KW-1185">Reference proteome</keyword>
<dbReference type="InterPro" id="IPR032585">
    <property type="entry name" value="DUF4912"/>
</dbReference>
<reference evidence="2" key="1">
    <citation type="submission" date="2009-01" db="EMBL/GenBank/DDBJ databases">
        <title>Complete sequence of Anaeromyxobacter dehalogenans 2CP-1.</title>
        <authorList>
            <consortium name="US DOE Joint Genome Institute"/>
            <person name="Lucas S."/>
            <person name="Copeland A."/>
            <person name="Lapidus A."/>
            <person name="Glavina del Rio T."/>
            <person name="Dalin E."/>
            <person name="Tice H."/>
            <person name="Bruce D."/>
            <person name="Goodwin L."/>
            <person name="Pitluck S."/>
            <person name="Saunders E."/>
            <person name="Brettin T."/>
            <person name="Detter J.C."/>
            <person name="Han C."/>
            <person name="Larimer F."/>
            <person name="Land M."/>
            <person name="Hauser L."/>
            <person name="Kyrpides N."/>
            <person name="Ovchinnikova G."/>
            <person name="Beliaev A.S."/>
            <person name="Richardson P."/>
        </authorList>
    </citation>
    <scope>NUCLEOTIDE SEQUENCE</scope>
    <source>
        <strain evidence="2">2CP-1</strain>
    </source>
</reference>
<dbReference type="KEGG" id="acp:A2cp1_1203"/>
<evidence type="ECO:0000256" key="1">
    <source>
        <dbReference type="SAM" id="MobiDB-lite"/>
    </source>
</evidence>
<evidence type="ECO:0000313" key="2">
    <source>
        <dbReference type="EMBL" id="ACL64548.1"/>
    </source>
</evidence>
<accession>B8JFW0</accession>
<evidence type="ECO:0000313" key="3">
    <source>
        <dbReference type="Proteomes" id="UP000007089"/>
    </source>
</evidence>
<name>B8JFW0_ANAD2</name>
<evidence type="ECO:0008006" key="4">
    <source>
        <dbReference type="Google" id="ProtNLM"/>
    </source>
</evidence>
<proteinExistence type="predicted"/>
<feature type="region of interest" description="Disordered" evidence="1">
    <location>
        <begin position="38"/>
        <end position="97"/>
    </location>
</feature>
<dbReference type="Pfam" id="PF16258">
    <property type="entry name" value="DUF4912"/>
    <property type="match status" value="1"/>
</dbReference>
<dbReference type="HOGENOM" id="CLU_665062_0_0_7"/>
<feature type="region of interest" description="Disordered" evidence="1">
    <location>
        <begin position="235"/>
        <end position="264"/>
    </location>
</feature>
<dbReference type="EMBL" id="CP001359">
    <property type="protein sequence ID" value="ACL64548.1"/>
    <property type="molecule type" value="Genomic_DNA"/>
</dbReference>
<dbReference type="AlphaFoldDB" id="B8JFW0"/>
<dbReference type="Proteomes" id="UP000007089">
    <property type="component" value="Chromosome"/>
</dbReference>
<feature type="compositionally biased region" description="Low complexity" evidence="1">
    <location>
        <begin position="38"/>
        <end position="68"/>
    </location>
</feature>
<feature type="compositionally biased region" description="Low complexity" evidence="1">
    <location>
        <begin position="446"/>
        <end position="459"/>
    </location>
</feature>
<feature type="compositionally biased region" description="Low complexity" evidence="1">
    <location>
        <begin position="80"/>
        <end position="97"/>
    </location>
</feature>
<dbReference type="RefSeq" id="WP_012632538.1">
    <property type="nucleotide sequence ID" value="NC_011891.1"/>
</dbReference>
<organism evidence="2 3">
    <name type="scientific">Anaeromyxobacter dehalogenans (strain ATCC BAA-258 / DSM 21875 / 2CP-1)</name>
    <dbReference type="NCBI Taxonomy" id="455488"/>
    <lineage>
        <taxon>Bacteria</taxon>
        <taxon>Pseudomonadati</taxon>
        <taxon>Myxococcota</taxon>
        <taxon>Myxococcia</taxon>
        <taxon>Myxococcales</taxon>
        <taxon>Cystobacterineae</taxon>
        <taxon>Anaeromyxobacteraceae</taxon>
        <taxon>Anaeromyxobacter</taxon>
    </lineage>
</organism>
<feature type="compositionally biased region" description="Acidic residues" evidence="1">
    <location>
        <begin position="244"/>
        <end position="257"/>
    </location>
</feature>
<gene>
    <name evidence="2" type="ordered locus">A2cp1_1203</name>
</gene>
<sequence length="466" mass="47638">MPDLRKMTVESLRALARKVLGPGHSRLKTKAELVSALEEAGAGEPARAAPSGPSAAKAAPRAKPAAKAKPPPSVKPERPGPGARVRAAAGRAVKATGEAVRAVKQAAGEVARRGARKPAREAAAEVAEAGVPAPSKAAKPGRPGAAARAARAGAGAAIGAVVGAKAGAAPARARKAGKAATAAAAVAGAAVGAAVGAAAGARAGRRKAAARRPRGAVPDAEGFFVARVRGEDAVRDAPHPLVEPEPEDEDAAAEEAEGTPSGAPAYDEGLGELPWGYGDDAFVALPRDPRTLFLYWDWSGATLDAAFQGLEHGRSQLWVFARSGAGWERVRVIDFALESRGYYVHDLEPGRAYRAEIHVVDRRGAERLVARPSNPVGLPPSGPSGVVDDRFVRIPWDMPLGRLLGPGHAGGPFSDEVRALLARLSDWSRFGSAPVWGGSAGGMGGRPSSPTAAPSSPGRPVEPREK</sequence>
<protein>
    <recommendedName>
        <fullName evidence="4">DUF4912 domain-containing protein</fullName>
    </recommendedName>
</protein>
<feature type="region of interest" description="Disordered" evidence="1">
    <location>
        <begin position="436"/>
        <end position="466"/>
    </location>
</feature>